<keyword evidence="6" id="KW-1185">Reference proteome</keyword>
<sequence length="162" mass="18410">MSRRNRRSGSSRVGVLGLLGEAVQAATEIGKHSSVREIRNLSQTVENFLDANDPRSVSRRLLTDETHRLQAGDHVYCQRLGYTHHGIYVGSGRVVHYLLDHGVIEDSLEGFAAGVNVHRKHSIKRYSDREIVRRAYARVGERDYNLFHNNCEHFANWCRNGG</sequence>
<protein>
    <recommendedName>
        <fullName evidence="4">LRAT domain-containing protein</fullName>
    </recommendedName>
</protein>
<dbReference type="GO" id="GO:0070292">
    <property type="term" value="P:N-acylphosphatidylethanolamine metabolic process"/>
    <property type="evidence" value="ECO:0007669"/>
    <property type="project" value="TreeGrafter"/>
</dbReference>
<keyword evidence="1" id="KW-0808">Transferase</keyword>
<dbReference type="AlphaFoldDB" id="A0A074LRW0"/>
<evidence type="ECO:0000313" key="6">
    <source>
        <dbReference type="Proteomes" id="UP000027931"/>
    </source>
</evidence>
<dbReference type="Pfam" id="PF04970">
    <property type="entry name" value="LRAT"/>
    <property type="match status" value="1"/>
</dbReference>
<dbReference type="EMBL" id="JMIR01000002">
    <property type="protein sequence ID" value="KEO84886.1"/>
    <property type="molecule type" value="Genomic_DNA"/>
</dbReference>
<evidence type="ECO:0000259" key="4">
    <source>
        <dbReference type="PROSITE" id="PS51934"/>
    </source>
</evidence>
<organism evidence="5 6">
    <name type="scientific">Tumebacillus flagellatus</name>
    <dbReference type="NCBI Taxonomy" id="1157490"/>
    <lineage>
        <taxon>Bacteria</taxon>
        <taxon>Bacillati</taxon>
        <taxon>Bacillota</taxon>
        <taxon>Bacilli</taxon>
        <taxon>Bacillales</taxon>
        <taxon>Alicyclobacillaceae</taxon>
        <taxon>Tumebacillus</taxon>
    </lineage>
</organism>
<evidence type="ECO:0000256" key="3">
    <source>
        <dbReference type="ARBA" id="ARBA00023098"/>
    </source>
</evidence>
<dbReference type="InterPro" id="IPR007053">
    <property type="entry name" value="LRAT_dom"/>
</dbReference>
<dbReference type="GO" id="GO:0005737">
    <property type="term" value="C:cytoplasm"/>
    <property type="evidence" value="ECO:0007669"/>
    <property type="project" value="TreeGrafter"/>
</dbReference>
<accession>A0A074LRW0</accession>
<comment type="caution">
    <text evidence="5">The sequence shown here is derived from an EMBL/GenBank/DDBJ whole genome shotgun (WGS) entry which is preliminary data.</text>
</comment>
<feature type="domain" description="LRAT" evidence="4">
    <location>
        <begin position="74"/>
        <end position="162"/>
    </location>
</feature>
<evidence type="ECO:0000313" key="5">
    <source>
        <dbReference type="EMBL" id="KEO84886.1"/>
    </source>
</evidence>
<dbReference type="InterPro" id="IPR051496">
    <property type="entry name" value="H-rev107_PLA/AT"/>
</dbReference>
<gene>
    <name evidence="5" type="ORF">EL26_02425</name>
</gene>
<dbReference type="PANTHER" id="PTHR13943">
    <property type="entry name" value="HRAS-LIKE SUPPRESSOR - RELATED"/>
    <property type="match status" value="1"/>
</dbReference>
<dbReference type="STRING" id="1157490.EL26_02425"/>
<keyword evidence="2" id="KW-0378">Hydrolase</keyword>
<name>A0A074LRW0_9BACL</name>
<dbReference type="GO" id="GO:0004623">
    <property type="term" value="F:phospholipase A2 activity"/>
    <property type="evidence" value="ECO:0007669"/>
    <property type="project" value="TreeGrafter"/>
</dbReference>
<dbReference type="GO" id="GO:0008970">
    <property type="term" value="F:phospholipase A1 activity"/>
    <property type="evidence" value="ECO:0007669"/>
    <property type="project" value="TreeGrafter"/>
</dbReference>
<reference evidence="5 6" key="1">
    <citation type="journal article" date="2013" name="Int. J. Syst. Evol. Microbiol.">
        <title>Tumebacillus flagellatus sp. nov., an alpha-amylase/pullulanase-producing bacterium isolated from cassava wastewater.</title>
        <authorList>
            <person name="Wang Q."/>
            <person name="Xie N."/>
            <person name="Qin Y."/>
            <person name="Shen N."/>
            <person name="Zhu J."/>
            <person name="Mi H."/>
            <person name="Huang R."/>
        </authorList>
    </citation>
    <scope>NUCLEOTIDE SEQUENCE [LARGE SCALE GENOMIC DNA]</scope>
    <source>
        <strain evidence="5 6">GST4</strain>
    </source>
</reference>
<dbReference type="eggNOG" id="COG1842">
    <property type="taxonomic scope" value="Bacteria"/>
</dbReference>
<dbReference type="RefSeq" id="WP_161780644.1">
    <property type="nucleotide sequence ID" value="NZ_JMIR01000002.1"/>
</dbReference>
<evidence type="ECO:0000256" key="2">
    <source>
        <dbReference type="ARBA" id="ARBA00022801"/>
    </source>
</evidence>
<dbReference type="Proteomes" id="UP000027931">
    <property type="component" value="Unassembled WGS sequence"/>
</dbReference>
<dbReference type="Gene3D" id="3.90.1720.10">
    <property type="entry name" value="endopeptidase domain like (from Nostoc punctiforme)"/>
    <property type="match status" value="1"/>
</dbReference>
<proteinExistence type="predicted"/>
<keyword evidence="3" id="KW-0443">Lipid metabolism</keyword>
<dbReference type="PANTHER" id="PTHR13943:SF77">
    <property type="entry name" value="LRAT DOMAIN-CONTAINING PROTEIN"/>
    <property type="match status" value="1"/>
</dbReference>
<dbReference type="PROSITE" id="PS51934">
    <property type="entry name" value="LRAT"/>
    <property type="match status" value="1"/>
</dbReference>
<dbReference type="GO" id="GO:0016410">
    <property type="term" value="F:N-acyltransferase activity"/>
    <property type="evidence" value="ECO:0007669"/>
    <property type="project" value="TreeGrafter"/>
</dbReference>
<dbReference type="OrthoDB" id="9812095at2"/>
<evidence type="ECO:0000256" key="1">
    <source>
        <dbReference type="ARBA" id="ARBA00022679"/>
    </source>
</evidence>